<dbReference type="GO" id="GO:0016491">
    <property type="term" value="F:oxidoreductase activity"/>
    <property type="evidence" value="ECO:0007669"/>
    <property type="project" value="UniProtKB-KW"/>
</dbReference>
<proteinExistence type="predicted"/>
<evidence type="ECO:0000313" key="1">
    <source>
        <dbReference type="EMBL" id="MDR7088139.1"/>
    </source>
</evidence>
<dbReference type="SUPFAM" id="SSF51905">
    <property type="entry name" value="FAD/NAD(P)-binding domain"/>
    <property type="match status" value="1"/>
</dbReference>
<keyword evidence="1" id="KW-0560">Oxidoreductase</keyword>
<dbReference type="PIRSF" id="PIRSF011396">
    <property type="entry name" value="Trp_halogenase"/>
    <property type="match status" value="1"/>
</dbReference>
<accession>A0ABU1USH9</accession>
<dbReference type="PANTHER" id="PTHR43747:SF4">
    <property type="entry name" value="FLAVIN-DEPENDENT TRYPTOPHAN HALOGENASE"/>
    <property type="match status" value="1"/>
</dbReference>
<reference evidence="1 2" key="1">
    <citation type="submission" date="2023-07" db="EMBL/GenBank/DDBJ databases">
        <title>Sorghum-associated microbial communities from plants grown in Nebraska, USA.</title>
        <authorList>
            <person name="Schachtman D."/>
        </authorList>
    </citation>
    <scope>NUCLEOTIDE SEQUENCE [LARGE SCALE GENOMIC DNA]</scope>
    <source>
        <strain evidence="1 2">BE190</strain>
    </source>
</reference>
<dbReference type="InterPro" id="IPR050816">
    <property type="entry name" value="Flavin-dep_Halogenase_NPB"/>
</dbReference>
<dbReference type="InterPro" id="IPR033856">
    <property type="entry name" value="Trp_halogen"/>
</dbReference>
<dbReference type="EC" id="1.14.19.9" evidence="1"/>
<organism evidence="1 2">
    <name type="scientific">Cellvibrio fibrivorans</name>
    <dbReference type="NCBI Taxonomy" id="126350"/>
    <lineage>
        <taxon>Bacteria</taxon>
        <taxon>Pseudomonadati</taxon>
        <taxon>Pseudomonadota</taxon>
        <taxon>Gammaproteobacteria</taxon>
        <taxon>Cellvibrionales</taxon>
        <taxon>Cellvibrionaceae</taxon>
        <taxon>Cellvibrio</taxon>
    </lineage>
</organism>
<dbReference type="PANTHER" id="PTHR43747">
    <property type="entry name" value="FAD-BINDING PROTEIN"/>
    <property type="match status" value="1"/>
</dbReference>
<dbReference type="Proteomes" id="UP001253595">
    <property type="component" value="Unassembled WGS sequence"/>
</dbReference>
<protein>
    <submittedName>
        <fullName evidence="1">Tryptophan halogenase</fullName>
        <ecNumber evidence="1">1.14.19.9</ecNumber>
    </submittedName>
</protein>
<dbReference type="Pfam" id="PF04820">
    <property type="entry name" value="Trp_halogenase"/>
    <property type="match status" value="1"/>
</dbReference>
<dbReference type="EMBL" id="JAVDVX010000001">
    <property type="protein sequence ID" value="MDR7088139.1"/>
    <property type="molecule type" value="Genomic_DNA"/>
</dbReference>
<comment type="caution">
    <text evidence="1">The sequence shown here is derived from an EMBL/GenBank/DDBJ whole genome shotgun (WGS) entry which is preliminary data.</text>
</comment>
<name>A0ABU1USH9_9GAMM</name>
<dbReference type="InterPro" id="IPR036188">
    <property type="entry name" value="FAD/NAD-bd_sf"/>
</dbReference>
<dbReference type="RefSeq" id="WP_310067392.1">
    <property type="nucleotide sequence ID" value="NZ_JAVDVX010000001.1"/>
</dbReference>
<dbReference type="InterPro" id="IPR006905">
    <property type="entry name" value="Flavin_halogenase"/>
</dbReference>
<sequence length="504" mass="56837">MNPLKKIVILGGGTSGWIAASMLAAHLKRELCEIELVESEEIGSIGVGESTIPPVVRLITSLGIDEEEFIRETQACYKLGIKFVDWKVKNQSYFHPYGALGKRIGSQDFYQCWLKATMEGEQYNLQDFSPCAVMAAQERFFPPAQAMNTPIGGAGYAVHLDAKLVAAYLRRYAEARGVIRSEGNCVNVQRKDNGFIEALELSDGRKIHGDFFIDCSGFKALLIERALGVGFEDWSNYLPCDRAIVVKTQVAGSRMPYTTATARKAGWAWRIPLRNGTGHGYVYSSKFCSDAEAKTTLLKNLDAPRISDPRVISFNTGRRKEFWKGNCLALGLSGGFIEPLESTAIHLIARGMDFFLRFLPDADCEPSLQREYNRRMGADFEEVRDFIVLHYCATERDDSEFWRWCKTMELPESLRERIDLFKGHGILREDNDELFRSTSWQSVFEGMGIRPQKYSPRVDNLDFGQINETLKLARSAIFNMVKSLPSHDAYLQEHYGAGTETTKP</sequence>
<gene>
    <name evidence="1" type="ORF">J2X05_000142</name>
</gene>
<dbReference type="Gene3D" id="3.50.50.60">
    <property type="entry name" value="FAD/NAD(P)-binding domain"/>
    <property type="match status" value="1"/>
</dbReference>
<keyword evidence="2" id="KW-1185">Reference proteome</keyword>
<evidence type="ECO:0000313" key="2">
    <source>
        <dbReference type="Proteomes" id="UP001253595"/>
    </source>
</evidence>